<dbReference type="EMBL" id="JBHLWN010000031">
    <property type="protein sequence ID" value="MFC0212439.1"/>
    <property type="molecule type" value="Genomic_DNA"/>
</dbReference>
<protein>
    <submittedName>
        <fullName evidence="1">Uncharacterized protein</fullName>
    </submittedName>
</protein>
<evidence type="ECO:0000313" key="2">
    <source>
        <dbReference type="Proteomes" id="UP001589776"/>
    </source>
</evidence>
<organism evidence="1 2">
    <name type="scientific">Paenibacillus chartarius</name>
    <dbReference type="NCBI Taxonomy" id="747481"/>
    <lineage>
        <taxon>Bacteria</taxon>
        <taxon>Bacillati</taxon>
        <taxon>Bacillota</taxon>
        <taxon>Bacilli</taxon>
        <taxon>Bacillales</taxon>
        <taxon>Paenibacillaceae</taxon>
        <taxon>Paenibacillus</taxon>
    </lineage>
</organism>
<evidence type="ECO:0000313" key="1">
    <source>
        <dbReference type="EMBL" id="MFC0212439.1"/>
    </source>
</evidence>
<keyword evidence="2" id="KW-1185">Reference proteome</keyword>
<reference evidence="1 2" key="1">
    <citation type="submission" date="2024-09" db="EMBL/GenBank/DDBJ databases">
        <authorList>
            <person name="Sun Q."/>
            <person name="Mori K."/>
        </authorList>
    </citation>
    <scope>NUCLEOTIDE SEQUENCE [LARGE SCALE GENOMIC DNA]</scope>
    <source>
        <strain evidence="1 2">CCM 7759</strain>
    </source>
</reference>
<dbReference type="RefSeq" id="WP_377469604.1">
    <property type="nucleotide sequence ID" value="NZ_JBHLWN010000031.1"/>
</dbReference>
<comment type="caution">
    <text evidence="1">The sequence shown here is derived from an EMBL/GenBank/DDBJ whole genome shotgun (WGS) entry which is preliminary data.</text>
</comment>
<sequence>MKDEKSKKQIYKQYFMGVIEELKRMGYSEADAEMIFNRYSDDIIDIWGFYLNTYDFAKEIDELHRAVQREFDPNNPDHIYIGHLRERIRKNEIMGNSLTFTINEEIMKRINQWDQCKAVDVSGAKFAFTFIPSSLGTYIIVRCDVCERELHISDDLE</sequence>
<accession>A0ABV6DII0</accession>
<proteinExistence type="predicted"/>
<name>A0ABV6DII0_9BACL</name>
<gene>
    <name evidence="1" type="ORF">ACFFK0_08185</name>
</gene>
<dbReference type="Proteomes" id="UP001589776">
    <property type="component" value="Unassembled WGS sequence"/>
</dbReference>